<proteinExistence type="predicted"/>
<evidence type="ECO:0000313" key="3">
    <source>
        <dbReference type="Proteomes" id="UP000282386"/>
    </source>
</evidence>
<dbReference type="Proteomes" id="UP000282386">
    <property type="component" value="Chromosome"/>
</dbReference>
<dbReference type="InterPro" id="IPR050834">
    <property type="entry name" value="Glycosyltransf_2"/>
</dbReference>
<feature type="domain" description="Glycosyltransferase 2-like" evidence="1">
    <location>
        <begin position="7"/>
        <end position="137"/>
    </location>
</feature>
<dbReference type="SUPFAM" id="SSF53448">
    <property type="entry name" value="Nucleotide-diphospho-sugar transferases"/>
    <property type="match status" value="1"/>
</dbReference>
<reference evidence="2 3" key="1">
    <citation type="submission" date="2018-12" db="EMBL/GenBank/DDBJ databases">
        <authorList>
            <consortium name="Pathogen Informatics"/>
        </authorList>
    </citation>
    <scope>NUCLEOTIDE SEQUENCE [LARGE SCALE GENOMIC DNA]</scope>
    <source>
        <strain evidence="2 3">NCTC10207</strain>
    </source>
</reference>
<accession>A0A7Z9D5V7</accession>
<sequence length="326" mass="36505">MSTPRTSIIMPVYNTADTVVRAIESVLAQTDTDFELIIINDRSPDNADSIIRTYLDELQDHRISYYVNEKNLGLAGARNQGLLHATGEWLAYLDSDDAYKPEFLATLHAAVTDDVDVIGGAHDLVHPDGTAQYRLVGQAGTYSGEEAMARVLSNRIAPFVWDKIFRRSVFQNLQFPLLNRVEDVGYCIPAFQKARTVRIIENSLNLYSINPASITWGSVPPFEDLTTYMEYVEEIIGTSHASEKVLNALAITRILNFLNSAQSVLRLNVDGRDEFLKNCQKAITYQSIFRALKACSPYGLAGAFFKTSPFLYGVIYKTYVTRTYGL</sequence>
<dbReference type="RefSeq" id="WP_126499401.1">
    <property type="nucleotide sequence ID" value="NZ_CAUSIA010000002.1"/>
</dbReference>
<organism evidence="2 3">
    <name type="scientific">Rothia aeria</name>
    <dbReference type="NCBI Taxonomy" id="172042"/>
    <lineage>
        <taxon>Bacteria</taxon>
        <taxon>Bacillati</taxon>
        <taxon>Actinomycetota</taxon>
        <taxon>Actinomycetes</taxon>
        <taxon>Micrococcales</taxon>
        <taxon>Micrococcaceae</taxon>
        <taxon>Rothia</taxon>
    </lineage>
</organism>
<dbReference type="CDD" id="cd00761">
    <property type="entry name" value="Glyco_tranf_GTA_type"/>
    <property type="match status" value="1"/>
</dbReference>
<dbReference type="PANTHER" id="PTHR43685:SF2">
    <property type="entry name" value="GLYCOSYLTRANSFERASE 2-LIKE DOMAIN-CONTAINING PROTEIN"/>
    <property type="match status" value="1"/>
</dbReference>
<dbReference type="InterPro" id="IPR029044">
    <property type="entry name" value="Nucleotide-diphossugar_trans"/>
</dbReference>
<dbReference type="InterPro" id="IPR001173">
    <property type="entry name" value="Glyco_trans_2-like"/>
</dbReference>
<evidence type="ECO:0000259" key="1">
    <source>
        <dbReference type="Pfam" id="PF00535"/>
    </source>
</evidence>
<dbReference type="EMBL" id="LR134479">
    <property type="protein sequence ID" value="VEI22009.1"/>
    <property type="molecule type" value="Genomic_DNA"/>
</dbReference>
<gene>
    <name evidence="2" type="primary">spsA_1</name>
    <name evidence="2" type="ORF">NCTC10207_00075</name>
</gene>
<name>A0A7Z9D5V7_9MICC</name>
<protein>
    <submittedName>
        <fullName evidence="2">Spore coat polysaccharide biosynthesis protein spsA</fullName>
    </submittedName>
</protein>
<dbReference type="AlphaFoldDB" id="A0A7Z9D5V7"/>
<dbReference type="Gene3D" id="3.90.550.10">
    <property type="entry name" value="Spore Coat Polysaccharide Biosynthesis Protein SpsA, Chain A"/>
    <property type="match status" value="1"/>
</dbReference>
<evidence type="ECO:0000313" key="2">
    <source>
        <dbReference type="EMBL" id="VEI22009.1"/>
    </source>
</evidence>
<dbReference type="Pfam" id="PF00535">
    <property type="entry name" value="Glycos_transf_2"/>
    <property type="match status" value="1"/>
</dbReference>
<dbReference type="PANTHER" id="PTHR43685">
    <property type="entry name" value="GLYCOSYLTRANSFERASE"/>
    <property type="match status" value="1"/>
</dbReference>